<keyword evidence="1 9" id="KW-0547">Nucleotide-binding</keyword>
<evidence type="ECO:0000313" key="12">
    <source>
        <dbReference type="Proteomes" id="UP000016584"/>
    </source>
</evidence>
<dbReference type="EC" id="5.6.2.4" evidence="7"/>
<evidence type="ECO:0000256" key="3">
    <source>
        <dbReference type="ARBA" id="ARBA00022806"/>
    </source>
</evidence>
<dbReference type="GO" id="GO:0005829">
    <property type="term" value="C:cytosol"/>
    <property type="evidence" value="ECO:0007669"/>
    <property type="project" value="TreeGrafter"/>
</dbReference>
<dbReference type="Pfam" id="PF00580">
    <property type="entry name" value="UvrD-helicase"/>
    <property type="match status" value="1"/>
</dbReference>
<dbReference type="Proteomes" id="UP000016584">
    <property type="component" value="Unassembled WGS sequence"/>
</dbReference>
<evidence type="ECO:0000313" key="11">
    <source>
        <dbReference type="EMBL" id="ERJ58019.1"/>
    </source>
</evidence>
<evidence type="ECO:0000256" key="2">
    <source>
        <dbReference type="ARBA" id="ARBA00022801"/>
    </source>
</evidence>
<evidence type="ECO:0000256" key="4">
    <source>
        <dbReference type="ARBA" id="ARBA00022840"/>
    </source>
</evidence>
<protein>
    <recommendedName>
        <fullName evidence="7">DNA 3'-5' helicase</fullName>
        <ecNumber evidence="7">5.6.2.4</ecNumber>
    </recommendedName>
</protein>
<dbReference type="GO" id="GO:0043138">
    <property type="term" value="F:3'-5' DNA helicase activity"/>
    <property type="evidence" value="ECO:0007669"/>
    <property type="project" value="UniProtKB-EC"/>
</dbReference>
<dbReference type="GO" id="GO:0000725">
    <property type="term" value="P:recombinational repair"/>
    <property type="evidence" value="ECO:0007669"/>
    <property type="project" value="TreeGrafter"/>
</dbReference>
<name>U2IZA5_9SPHI</name>
<dbReference type="InterPro" id="IPR027417">
    <property type="entry name" value="P-loop_NTPase"/>
</dbReference>
<proteinExistence type="predicted"/>
<keyword evidence="3 9" id="KW-0347">Helicase</keyword>
<comment type="catalytic activity">
    <reaction evidence="8">
        <text>ATP + H2O = ADP + phosphate + H(+)</text>
        <dbReference type="Rhea" id="RHEA:13065"/>
        <dbReference type="ChEBI" id="CHEBI:15377"/>
        <dbReference type="ChEBI" id="CHEBI:15378"/>
        <dbReference type="ChEBI" id="CHEBI:30616"/>
        <dbReference type="ChEBI" id="CHEBI:43474"/>
        <dbReference type="ChEBI" id="CHEBI:456216"/>
        <dbReference type="EC" id="5.6.2.4"/>
    </reaction>
</comment>
<keyword evidence="12" id="KW-1185">Reference proteome</keyword>
<dbReference type="PATRIC" id="fig|1346330.5.peg.3362"/>
<organism evidence="11 12">
    <name type="scientific">Sphingobacterium paucimobilis HER1398</name>
    <dbReference type="NCBI Taxonomy" id="1346330"/>
    <lineage>
        <taxon>Bacteria</taxon>
        <taxon>Pseudomonadati</taxon>
        <taxon>Bacteroidota</taxon>
        <taxon>Sphingobacteriia</taxon>
        <taxon>Sphingobacteriales</taxon>
        <taxon>Sphingobacteriaceae</taxon>
        <taxon>Sphingobacterium</taxon>
    </lineage>
</organism>
<evidence type="ECO:0000256" key="6">
    <source>
        <dbReference type="ARBA" id="ARBA00034617"/>
    </source>
</evidence>
<dbReference type="InterPro" id="IPR014016">
    <property type="entry name" value="UvrD-like_ATP-bd"/>
</dbReference>
<dbReference type="OrthoDB" id="9809039at2"/>
<dbReference type="PANTHER" id="PTHR11070">
    <property type="entry name" value="UVRD / RECB / PCRA DNA HELICASE FAMILY MEMBER"/>
    <property type="match status" value="1"/>
</dbReference>
<evidence type="ECO:0000256" key="5">
    <source>
        <dbReference type="ARBA" id="ARBA00023235"/>
    </source>
</evidence>
<sequence>MVTFSGTLTAICILLAALVIRYNYIRNRQQRTQEALSATVYNRFLIQYKEQINHIILTVIPFANDYCSFTELSHKLQLIKQLLPKEAIPQGYASTAHLHQAYLDILYFCNNSDSLREVHNKAYLDRQKLRLQQYFATSLSHPLDHQQVDAILTDDDNTLLIAGAGCGKTTTVQGKVHYLLDKKLAEPKEILLLSFAKKNVEDLRARVGQLGVTCKTFHSLAYHILKGSGKEAQVIAPQEVEELVMNIHQNLTKDQNYLASFNDFVLHGLRPIRSENDFSTFADYIQFLKDSDFESIKDQLNKRKYFIDGRPALITTNVIKNPEHCYIANFLFIHDVPYSYELPYPYLEEIKKDEAYNKHKKNYRPTFTIYLNGYDEHSINFCPTPKDYTIFLDHSAILNMQGAPRFFECTNNPNKTEIYQDLVSWKQELHQGAHTRYIQSYSFEFKNQTIEENLIANLQHHGIRLSRKPNVEVYKILEEVYGKEIDAALHLVLTFINLFKSNRKKLKEIISTNTLLFKNAPELIDRNNALLAIISSVYKGYQEALSVSKKMDFNDMINEAEMVTSQKLFQHSFRYIIVDEFQDISVNRLKLLQVLKTQKYYKLFAVGDDWQSIYRFSGSDLTLFSQFSDFFGHTIIRKIETTYRFADPLLSISSHFILKNPNQIKKSLRKLTQSKTKLLIEYSKEDKQSINQNLLGILLKLYIEYGESLAEKSILLLGRYQHDISRIASTSELVIKRKESCIQVDTLLRDITIDNKGDTRRNNQFRFKRDIPFYTVHRSKGLEADIVILINCESGKYGFPLEVSDDPLLHLLLSGDDNYPNGEERRTFYVAMTRAREKCYFLVNKNKQSKFLRELFIDYRKTSSVSDECPRCNGELRYIKNVLGKAGLSQMFGCANFKYGCDYVDFKQQKVESSTRSNRES</sequence>
<dbReference type="SUPFAM" id="SSF52540">
    <property type="entry name" value="P-loop containing nucleoside triphosphate hydrolases"/>
    <property type="match status" value="1"/>
</dbReference>
<evidence type="ECO:0000256" key="9">
    <source>
        <dbReference type="PROSITE-ProRule" id="PRU00560"/>
    </source>
</evidence>
<evidence type="ECO:0000256" key="1">
    <source>
        <dbReference type="ARBA" id="ARBA00022741"/>
    </source>
</evidence>
<evidence type="ECO:0000256" key="8">
    <source>
        <dbReference type="ARBA" id="ARBA00048988"/>
    </source>
</evidence>
<dbReference type="GO" id="GO:0005524">
    <property type="term" value="F:ATP binding"/>
    <property type="evidence" value="ECO:0007669"/>
    <property type="project" value="UniProtKB-UniRule"/>
</dbReference>
<comment type="catalytic activity">
    <reaction evidence="6">
        <text>Couples ATP hydrolysis with the unwinding of duplex DNA by translocating in the 3'-5' direction.</text>
        <dbReference type="EC" id="5.6.2.4"/>
    </reaction>
</comment>
<evidence type="ECO:0000256" key="7">
    <source>
        <dbReference type="ARBA" id="ARBA00034808"/>
    </source>
</evidence>
<dbReference type="InterPro" id="IPR014017">
    <property type="entry name" value="DNA_helicase_UvrD-like_C"/>
</dbReference>
<comment type="caution">
    <text evidence="11">The sequence shown here is derived from an EMBL/GenBank/DDBJ whole genome shotgun (WGS) entry which is preliminary data.</text>
</comment>
<feature type="binding site" evidence="9">
    <location>
        <begin position="162"/>
        <end position="169"/>
    </location>
    <ligand>
        <name>ATP</name>
        <dbReference type="ChEBI" id="CHEBI:30616"/>
    </ligand>
</feature>
<evidence type="ECO:0000259" key="10">
    <source>
        <dbReference type="PROSITE" id="PS51198"/>
    </source>
</evidence>
<keyword evidence="4 9" id="KW-0067">ATP-binding</keyword>
<dbReference type="GO" id="GO:0003677">
    <property type="term" value="F:DNA binding"/>
    <property type="evidence" value="ECO:0007669"/>
    <property type="project" value="InterPro"/>
</dbReference>
<accession>U2IZA5</accession>
<dbReference type="STRING" id="1346330.M472_04505"/>
<dbReference type="Pfam" id="PF13361">
    <property type="entry name" value="UvrD_C"/>
    <property type="match status" value="1"/>
</dbReference>
<dbReference type="AlphaFoldDB" id="U2IZA5"/>
<dbReference type="GO" id="GO:0016887">
    <property type="term" value="F:ATP hydrolysis activity"/>
    <property type="evidence" value="ECO:0007669"/>
    <property type="project" value="RHEA"/>
</dbReference>
<keyword evidence="5" id="KW-0413">Isomerase</keyword>
<dbReference type="PROSITE" id="PS51198">
    <property type="entry name" value="UVRD_HELICASE_ATP_BIND"/>
    <property type="match status" value="1"/>
</dbReference>
<gene>
    <name evidence="11" type="ORF">M472_04505</name>
</gene>
<keyword evidence="2 9" id="KW-0378">Hydrolase</keyword>
<dbReference type="eggNOG" id="COG0210">
    <property type="taxonomic scope" value="Bacteria"/>
</dbReference>
<reference evidence="11 12" key="1">
    <citation type="journal article" date="2013" name="Genome Announc.">
        <title>The Draft Genome Sequence of Sphingomonas paucimobilis Strain HER1398 (Proteobacteria), Host to the Giant PAU Phage, Indicates That It Is a Member of the Genus Sphingobacterium (Bacteroidetes).</title>
        <authorList>
            <person name="White R.A.III."/>
            <person name="Suttle C.A."/>
        </authorList>
    </citation>
    <scope>NUCLEOTIDE SEQUENCE [LARGE SCALE GENOMIC DNA]</scope>
    <source>
        <strain evidence="11 12">HER1398</strain>
    </source>
</reference>
<dbReference type="InterPro" id="IPR000212">
    <property type="entry name" value="DNA_helicase_UvrD/REP"/>
</dbReference>
<dbReference type="PANTHER" id="PTHR11070:SF63">
    <property type="entry name" value="DNA HELICASE IV"/>
    <property type="match status" value="1"/>
</dbReference>
<dbReference type="RefSeq" id="WP_021071499.1">
    <property type="nucleotide sequence ID" value="NZ_ATDL01000018.1"/>
</dbReference>
<dbReference type="EMBL" id="ATDL01000018">
    <property type="protein sequence ID" value="ERJ58019.1"/>
    <property type="molecule type" value="Genomic_DNA"/>
</dbReference>
<dbReference type="Gene3D" id="3.40.50.300">
    <property type="entry name" value="P-loop containing nucleotide triphosphate hydrolases"/>
    <property type="match status" value="3"/>
</dbReference>
<feature type="domain" description="UvrD-like helicase ATP-binding" evidence="10">
    <location>
        <begin position="141"/>
        <end position="646"/>
    </location>
</feature>